<dbReference type="EMBL" id="GEBQ01028410">
    <property type="protein sequence ID" value="JAT11567.1"/>
    <property type="molecule type" value="Transcribed_RNA"/>
</dbReference>
<evidence type="ECO:0008006" key="2">
    <source>
        <dbReference type="Google" id="ProtNLM"/>
    </source>
</evidence>
<gene>
    <name evidence="1" type="ORF">g.26611</name>
</gene>
<dbReference type="AlphaFoldDB" id="A0A1B6KJD6"/>
<accession>A0A1B6KJD6</accession>
<proteinExistence type="predicted"/>
<reference evidence="1" key="1">
    <citation type="submission" date="2015-11" db="EMBL/GenBank/DDBJ databases">
        <title>De novo transcriptome assembly of four potential Pierce s Disease insect vectors from Arizona vineyards.</title>
        <authorList>
            <person name="Tassone E.E."/>
        </authorList>
    </citation>
    <scope>NUCLEOTIDE SEQUENCE</scope>
</reference>
<organism evidence="1">
    <name type="scientific">Graphocephala atropunctata</name>
    <dbReference type="NCBI Taxonomy" id="36148"/>
    <lineage>
        <taxon>Eukaryota</taxon>
        <taxon>Metazoa</taxon>
        <taxon>Ecdysozoa</taxon>
        <taxon>Arthropoda</taxon>
        <taxon>Hexapoda</taxon>
        <taxon>Insecta</taxon>
        <taxon>Pterygota</taxon>
        <taxon>Neoptera</taxon>
        <taxon>Paraneoptera</taxon>
        <taxon>Hemiptera</taxon>
        <taxon>Auchenorrhyncha</taxon>
        <taxon>Membracoidea</taxon>
        <taxon>Cicadellidae</taxon>
        <taxon>Cicadellinae</taxon>
        <taxon>Cicadellini</taxon>
        <taxon>Graphocephala</taxon>
    </lineage>
</organism>
<protein>
    <recommendedName>
        <fullName evidence="2">Lipocalin/cytosolic fatty-acid binding domain-containing protein</fullName>
    </recommendedName>
</protein>
<evidence type="ECO:0000313" key="1">
    <source>
        <dbReference type="EMBL" id="JAT11567.1"/>
    </source>
</evidence>
<name>A0A1B6KJD6_9HEMI</name>
<sequence>MKLGTIVSVILSLNVIDEINTLNTCKCEIITNFYKILPQHKYALTTLNALGLVTYYSAPKDVVIPDFKCATSYVNTSSNKSAEVHTTINFYNTLDSSNHSYKLHNVGRGHVVERGINNDAYRLYFINVPGIACVYRCVDGEVKDGTDFATIAVPIYKQDQPEVLEAVAECKKKLKAVGITEPLVDITTCRPPEY</sequence>